<dbReference type="EMBL" id="JAUIZM010000007">
    <property type="protein sequence ID" value="KAK1375544.1"/>
    <property type="molecule type" value="Genomic_DNA"/>
</dbReference>
<reference evidence="2" key="1">
    <citation type="submission" date="2023-02" db="EMBL/GenBank/DDBJ databases">
        <title>Genome of toxic invasive species Heracleum sosnowskyi carries increased number of genes despite the absence of recent whole-genome duplications.</title>
        <authorList>
            <person name="Schelkunov M."/>
            <person name="Shtratnikova V."/>
            <person name="Makarenko M."/>
            <person name="Klepikova A."/>
            <person name="Omelchenko D."/>
            <person name="Novikova G."/>
            <person name="Obukhova E."/>
            <person name="Bogdanov V."/>
            <person name="Penin A."/>
            <person name="Logacheva M."/>
        </authorList>
    </citation>
    <scope>NUCLEOTIDE SEQUENCE</scope>
    <source>
        <strain evidence="2">Hsosn_3</strain>
        <tissue evidence="2">Leaf</tissue>
    </source>
</reference>
<dbReference type="CDD" id="cd22164">
    <property type="entry name" value="F-box_AtSKIP19-like"/>
    <property type="match status" value="1"/>
</dbReference>
<gene>
    <name evidence="2" type="ORF">POM88_031737</name>
</gene>
<protein>
    <submittedName>
        <fullName evidence="2">F-box/LRR-repeat protein 23</fullName>
    </submittedName>
</protein>
<dbReference type="InterPro" id="IPR001810">
    <property type="entry name" value="F-box_dom"/>
</dbReference>
<proteinExistence type="predicted"/>
<sequence length="305" mass="34782">MDVDQRNWLDLPDDVTTNILNRLSVIEILEYAQKVCTAWRRICKDPAMWRVIDMENLQDLVTPRALEKMCMNAIDRSQGQLVDLNIELFPTNDLIEFLAQGERSSQLRRLQISHGYGSLHKYWSDFFKKVPLLEEIALTFTTISEETVAIISQYCPMLKSFTYNNHGWKYSIGMNSADDFVIAVAKGMSQLLHLQLTGNEMSNKGLQAILDGCPNLQSLDIRGCFSINLNESCGKLCKERIKNLRLPSDSMEGHKVAPTDSEDDYEDYVWDDYVGLYDHWSDDDNGGSGPYAGFTDVVAEYYSLL</sequence>
<dbReference type="Gene3D" id="3.80.10.10">
    <property type="entry name" value="Ribonuclease Inhibitor"/>
    <property type="match status" value="1"/>
</dbReference>
<dbReference type="PROSITE" id="PS50181">
    <property type="entry name" value="FBOX"/>
    <property type="match status" value="1"/>
</dbReference>
<dbReference type="Pfam" id="PF12937">
    <property type="entry name" value="F-box-like"/>
    <property type="match status" value="1"/>
</dbReference>
<dbReference type="SUPFAM" id="SSF52047">
    <property type="entry name" value="RNI-like"/>
    <property type="match status" value="1"/>
</dbReference>
<evidence type="ECO:0000259" key="1">
    <source>
        <dbReference type="PROSITE" id="PS50181"/>
    </source>
</evidence>
<dbReference type="PANTHER" id="PTHR38926">
    <property type="entry name" value="F-BOX DOMAIN CONTAINING PROTEIN, EXPRESSED"/>
    <property type="match status" value="1"/>
</dbReference>
<evidence type="ECO:0000313" key="3">
    <source>
        <dbReference type="Proteomes" id="UP001237642"/>
    </source>
</evidence>
<dbReference type="Proteomes" id="UP001237642">
    <property type="component" value="Unassembled WGS sequence"/>
</dbReference>
<accession>A0AAD8MK37</accession>
<dbReference type="PANTHER" id="PTHR38926:SF80">
    <property type="entry name" value="F-BOX DOMAIN, LEUCINE-RICH REPEAT DOMAIN SUPERFAMILY"/>
    <property type="match status" value="1"/>
</dbReference>
<reference evidence="2" key="2">
    <citation type="submission" date="2023-05" db="EMBL/GenBank/DDBJ databases">
        <authorList>
            <person name="Schelkunov M.I."/>
        </authorList>
    </citation>
    <scope>NUCLEOTIDE SEQUENCE</scope>
    <source>
        <strain evidence="2">Hsosn_3</strain>
        <tissue evidence="2">Leaf</tissue>
    </source>
</reference>
<dbReference type="Gene3D" id="1.20.1280.50">
    <property type="match status" value="1"/>
</dbReference>
<dbReference type="InterPro" id="IPR032675">
    <property type="entry name" value="LRR_dom_sf"/>
</dbReference>
<comment type="caution">
    <text evidence="2">The sequence shown here is derived from an EMBL/GenBank/DDBJ whole genome shotgun (WGS) entry which is preliminary data.</text>
</comment>
<evidence type="ECO:0000313" key="2">
    <source>
        <dbReference type="EMBL" id="KAK1375544.1"/>
    </source>
</evidence>
<name>A0AAD8MK37_9APIA</name>
<dbReference type="AlphaFoldDB" id="A0AAD8MK37"/>
<keyword evidence="3" id="KW-1185">Reference proteome</keyword>
<organism evidence="2 3">
    <name type="scientific">Heracleum sosnowskyi</name>
    <dbReference type="NCBI Taxonomy" id="360622"/>
    <lineage>
        <taxon>Eukaryota</taxon>
        <taxon>Viridiplantae</taxon>
        <taxon>Streptophyta</taxon>
        <taxon>Embryophyta</taxon>
        <taxon>Tracheophyta</taxon>
        <taxon>Spermatophyta</taxon>
        <taxon>Magnoliopsida</taxon>
        <taxon>eudicotyledons</taxon>
        <taxon>Gunneridae</taxon>
        <taxon>Pentapetalae</taxon>
        <taxon>asterids</taxon>
        <taxon>campanulids</taxon>
        <taxon>Apiales</taxon>
        <taxon>Apiaceae</taxon>
        <taxon>Apioideae</taxon>
        <taxon>apioid superclade</taxon>
        <taxon>Tordylieae</taxon>
        <taxon>Tordyliinae</taxon>
        <taxon>Heracleum</taxon>
    </lineage>
</organism>
<feature type="domain" description="F-box" evidence="1">
    <location>
        <begin position="5"/>
        <end position="52"/>
    </location>
</feature>